<accession>A0A8S5UBS0</accession>
<organism evidence="1">
    <name type="scientific">Podoviridae sp. ctZkC8</name>
    <dbReference type="NCBI Taxonomy" id="2825259"/>
    <lineage>
        <taxon>Viruses</taxon>
        <taxon>Duplodnaviria</taxon>
        <taxon>Heunggongvirae</taxon>
        <taxon>Uroviricota</taxon>
        <taxon>Caudoviricetes</taxon>
    </lineage>
</organism>
<name>A0A8S5UBS0_9CAUD</name>
<reference evidence="1" key="1">
    <citation type="journal article" date="2021" name="Proc. Natl. Acad. Sci. U.S.A.">
        <title>A Catalog of Tens of Thousands of Viruses from Human Metagenomes Reveals Hidden Associations with Chronic Diseases.</title>
        <authorList>
            <person name="Tisza M.J."/>
            <person name="Buck C.B."/>
        </authorList>
    </citation>
    <scope>NUCLEOTIDE SEQUENCE</scope>
    <source>
        <strain evidence="1">CtZkC8</strain>
    </source>
</reference>
<dbReference type="EMBL" id="BK016062">
    <property type="protein sequence ID" value="DAF91875.1"/>
    <property type="molecule type" value="Genomic_DNA"/>
</dbReference>
<proteinExistence type="predicted"/>
<evidence type="ECO:0000313" key="1">
    <source>
        <dbReference type="EMBL" id="DAF91875.1"/>
    </source>
</evidence>
<protein>
    <submittedName>
        <fullName evidence="1">Uncharacterized protein</fullName>
    </submittedName>
</protein>
<sequence length="58" mass="6387">MEDFIIFSNTCGGRTLVRKSAVVSVHEDDVEGEINVSTNDADFMTSESFDSIISKLTK</sequence>